<evidence type="ECO:0000256" key="4">
    <source>
        <dbReference type="ARBA" id="ARBA00022857"/>
    </source>
</evidence>
<feature type="domain" description="NADH:flavin oxidoreductase/NADH oxidase N-terminal" evidence="6">
    <location>
        <begin position="126"/>
        <end position="421"/>
    </location>
</feature>
<gene>
    <name evidence="7" type="primary">J4UPL6</name>
</gene>
<sequence>MPPILYNAPAPNVPYFVPRQYPPAGTALQPHERANHIPALFQPITIRGLTFQNRLWVSFPIPQLSFLLTHPSLVSVTACTPLPVLFREWRHLTLAFRPSSVFLLTLLTPLTHIAATVGGILTRGPGLSIVEATAVLPEGRISPECPGIWNDEQAAAWANLVQFAHSQGQKIGIQLEHAGRKASTLAPFVHSGALADVHQGGWPDDVVGPSPIPFGPNFAVPKELNKDGIKRIVAAFVAAARRAVKAGFDVIEIHGAHGFLISSFLSPTSNKRTDEYGGSFENRIRLALDVVDGIRGVIPPTMPLFFRVSATEWLEESLPNEPSWRLEDTVKLANVLSEHGVDLIDISSSGNNAAQKIKSGPAYQVPFSEAVKKDVGDKILVSAVGNITDGKMAQGILDNGQSDIIFVGRLFQKNPGLVWQFADDLGVDLHHSSQIAWPFHGRGVATASRK</sequence>
<reference evidence="7" key="1">
    <citation type="submission" date="2019-10" db="EMBL/GenBank/DDBJ databases">
        <authorList>
            <person name="Nor Muhammad N."/>
        </authorList>
    </citation>
    <scope>NUCLEOTIDE SEQUENCE</scope>
</reference>
<keyword evidence="2" id="KW-0285">Flavoprotein</keyword>
<dbReference type="InterPro" id="IPR044152">
    <property type="entry name" value="YqjM-like"/>
</dbReference>
<proteinExistence type="predicted"/>
<dbReference type="EMBL" id="LR727393">
    <property type="protein sequence ID" value="VWO99089.1"/>
    <property type="molecule type" value="Genomic_DNA"/>
</dbReference>
<dbReference type="GO" id="GO:0010181">
    <property type="term" value="F:FMN binding"/>
    <property type="evidence" value="ECO:0007669"/>
    <property type="project" value="InterPro"/>
</dbReference>
<keyword evidence="4" id="KW-0521">NADP</keyword>
<dbReference type="GO" id="GO:0003959">
    <property type="term" value="F:NADPH dehydrogenase activity"/>
    <property type="evidence" value="ECO:0007669"/>
    <property type="project" value="InterPro"/>
</dbReference>
<dbReference type="SUPFAM" id="SSF51395">
    <property type="entry name" value="FMN-linked oxidoreductases"/>
    <property type="match status" value="1"/>
</dbReference>
<dbReference type="CDD" id="cd02932">
    <property type="entry name" value="OYE_YqiM_FMN"/>
    <property type="match status" value="1"/>
</dbReference>
<protein>
    <submittedName>
        <fullName evidence="7">Chaperone protein dnaJ 2</fullName>
    </submittedName>
</protein>
<evidence type="ECO:0000259" key="6">
    <source>
        <dbReference type="Pfam" id="PF00724"/>
    </source>
</evidence>
<dbReference type="PANTHER" id="PTHR43303">
    <property type="entry name" value="NADPH DEHYDROGENASE C23G7.10C-RELATED"/>
    <property type="match status" value="1"/>
</dbReference>
<evidence type="ECO:0000256" key="5">
    <source>
        <dbReference type="ARBA" id="ARBA00023002"/>
    </source>
</evidence>
<evidence type="ECO:0000256" key="1">
    <source>
        <dbReference type="ARBA" id="ARBA00001917"/>
    </source>
</evidence>
<dbReference type="InterPro" id="IPR001155">
    <property type="entry name" value="OxRdtase_FMN_N"/>
</dbReference>
<dbReference type="Gene3D" id="3.20.20.70">
    <property type="entry name" value="Aldolase class I"/>
    <property type="match status" value="1"/>
</dbReference>
<dbReference type="GO" id="GO:0050661">
    <property type="term" value="F:NADP binding"/>
    <property type="evidence" value="ECO:0007669"/>
    <property type="project" value="InterPro"/>
</dbReference>
<accession>A0A5K1K1L4</accession>
<organism evidence="7">
    <name type="scientific">Ganoderma boninense</name>
    <dbReference type="NCBI Taxonomy" id="34458"/>
    <lineage>
        <taxon>Eukaryota</taxon>
        <taxon>Fungi</taxon>
        <taxon>Dikarya</taxon>
        <taxon>Basidiomycota</taxon>
        <taxon>Agaricomycotina</taxon>
        <taxon>Agaricomycetes</taxon>
        <taxon>Polyporales</taxon>
        <taxon>Polyporaceae</taxon>
        <taxon>Ganoderma</taxon>
    </lineage>
</organism>
<dbReference type="PANTHER" id="PTHR43303:SF4">
    <property type="entry name" value="NADPH DEHYDROGENASE C23G7.10C-RELATED"/>
    <property type="match status" value="1"/>
</dbReference>
<keyword evidence="5" id="KW-0560">Oxidoreductase</keyword>
<name>A0A5K1K1L4_9APHY</name>
<keyword evidence="3" id="KW-0288">FMN</keyword>
<evidence type="ECO:0000256" key="2">
    <source>
        <dbReference type="ARBA" id="ARBA00022630"/>
    </source>
</evidence>
<evidence type="ECO:0000313" key="7">
    <source>
        <dbReference type="EMBL" id="VWO99089.1"/>
    </source>
</evidence>
<evidence type="ECO:0000256" key="3">
    <source>
        <dbReference type="ARBA" id="ARBA00022643"/>
    </source>
</evidence>
<dbReference type="InterPro" id="IPR013785">
    <property type="entry name" value="Aldolase_TIM"/>
</dbReference>
<comment type="cofactor">
    <cofactor evidence="1">
        <name>FMN</name>
        <dbReference type="ChEBI" id="CHEBI:58210"/>
    </cofactor>
</comment>
<dbReference type="AlphaFoldDB" id="A0A5K1K1L4"/>
<dbReference type="Pfam" id="PF00724">
    <property type="entry name" value="Oxidored_FMN"/>
    <property type="match status" value="1"/>
</dbReference>